<evidence type="ECO:0000256" key="8">
    <source>
        <dbReference type="ARBA" id="ARBA00023326"/>
    </source>
</evidence>
<dbReference type="Pfam" id="PF00840">
    <property type="entry name" value="Glyco_hydro_7"/>
    <property type="match status" value="1"/>
</dbReference>
<dbReference type="InterPro" id="IPR001722">
    <property type="entry name" value="Glyco_hydro_7"/>
</dbReference>
<keyword evidence="7 9" id="KW-0326">Glycosidase</keyword>
<proteinExistence type="inferred from homology"/>
<evidence type="ECO:0000256" key="3">
    <source>
        <dbReference type="ARBA" id="ARBA00022729"/>
    </source>
</evidence>
<dbReference type="InterPro" id="IPR013320">
    <property type="entry name" value="ConA-like_dom_sf"/>
</dbReference>
<keyword evidence="6" id="KW-0119">Carbohydrate metabolism</keyword>
<evidence type="ECO:0000313" key="11">
    <source>
        <dbReference type="Proteomes" id="UP001163828"/>
    </source>
</evidence>
<keyword evidence="5 9" id="KW-0136">Cellulose degradation</keyword>
<dbReference type="SUPFAM" id="SSF49899">
    <property type="entry name" value="Concanavalin A-like lectins/glucanases"/>
    <property type="match status" value="1"/>
</dbReference>
<keyword evidence="4 9" id="KW-0378">Hydrolase</keyword>
<evidence type="ECO:0000256" key="1">
    <source>
        <dbReference type="ARBA" id="ARBA00001641"/>
    </source>
</evidence>
<dbReference type="InterPro" id="IPR037019">
    <property type="entry name" value="Glyco_hydro_7_sf"/>
</dbReference>
<comment type="similarity">
    <text evidence="2 9">Belongs to the glycosyl hydrolase 7 (cellulase C) family.</text>
</comment>
<keyword evidence="11" id="KW-1185">Reference proteome</keyword>
<name>A0ABQ8QUW2_9AGAR</name>
<dbReference type="PANTHER" id="PTHR33753">
    <property type="entry name" value="1,4-BETA-D-GLUCAN CELLOBIOHYDROLASE B"/>
    <property type="match status" value="1"/>
</dbReference>
<organism evidence="10 11">
    <name type="scientific">Lentinula boryana</name>
    <dbReference type="NCBI Taxonomy" id="40481"/>
    <lineage>
        <taxon>Eukaryota</taxon>
        <taxon>Fungi</taxon>
        <taxon>Dikarya</taxon>
        <taxon>Basidiomycota</taxon>
        <taxon>Agaricomycotina</taxon>
        <taxon>Agaricomycetes</taxon>
        <taxon>Agaricomycetidae</taxon>
        <taxon>Agaricales</taxon>
        <taxon>Marasmiineae</taxon>
        <taxon>Omphalotaceae</taxon>
        <taxon>Lentinula</taxon>
    </lineage>
</organism>
<evidence type="ECO:0000313" key="10">
    <source>
        <dbReference type="EMBL" id="KAJ4002299.1"/>
    </source>
</evidence>
<dbReference type="Gene3D" id="2.70.100.10">
    <property type="entry name" value="Glycoside hydrolase, family 7, domain"/>
    <property type="match status" value="1"/>
</dbReference>
<accession>A0ABQ8QUW2</accession>
<evidence type="ECO:0000256" key="2">
    <source>
        <dbReference type="ARBA" id="ARBA00006044"/>
    </source>
</evidence>
<dbReference type="PANTHER" id="PTHR33753:SF2">
    <property type="entry name" value="GLYCOSIDE HYDROLASE FAMILY 7 PROTEIN"/>
    <property type="match status" value="1"/>
</dbReference>
<reference evidence="10" key="1">
    <citation type="submission" date="2022-08" db="EMBL/GenBank/DDBJ databases">
        <authorList>
            <consortium name="DOE Joint Genome Institute"/>
            <person name="Min B."/>
            <person name="Riley R."/>
            <person name="Sierra-Patev S."/>
            <person name="Naranjo-Ortiz M."/>
            <person name="Looney B."/>
            <person name="Konkel Z."/>
            <person name="Slot J.C."/>
            <person name="Sakamoto Y."/>
            <person name="Steenwyk J.L."/>
            <person name="Rokas A."/>
            <person name="Carro J."/>
            <person name="Camarero S."/>
            <person name="Ferreira P."/>
            <person name="Molpeceres G."/>
            <person name="Ruiz-Duenas F.J."/>
            <person name="Serrano A."/>
            <person name="Henrissat B."/>
            <person name="Drula E."/>
            <person name="Hughes K.W."/>
            <person name="Mata J.L."/>
            <person name="Ishikawa N.K."/>
            <person name="Vargas-Isla R."/>
            <person name="Ushijima S."/>
            <person name="Smith C.A."/>
            <person name="Ahrendt S."/>
            <person name="Andreopoulos W."/>
            <person name="He G."/>
            <person name="Labutti K."/>
            <person name="Lipzen A."/>
            <person name="Ng V."/>
            <person name="Sandor L."/>
            <person name="Barry K."/>
            <person name="Martinez A.T."/>
            <person name="Xiao Y."/>
            <person name="Gibbons J.G."/>
            <person name="Terashima K."/>
            <person name="Hibbett D.S."/>
            <person name="Grigoriev I.V."/>
        </authorList>
    </citation>
    <scope>NUCLEOTIDE SEQUENCE</scope>
    <source>
        <strain evidence="10">TFB10827</strain>
    </source>
</reference>
<comment type="catalytic activity">
    <reaction evidence="1">
        <text>Hydrolysis of (1-&gt;4)-beta-D-glucosidic linkages in cellulose and cellotetraose, releasing cellobiose from the non-reducing ends of the chains.</text>
        <dbReference type="EC" id="3.2.1.91"/>
    </reaction>
</comment>
<dbReference type="EC" id="3.2.1.-" evidence="9"/>
<protein>
    <recommendedName>
        <fullName evidence="9">Glucanase</fullName>
        <ecNumber evidence="9">3.2.1.-</ecNumber>
    </recommendedName>
</protein>
<keyword evidence="8 9" id="KW-0624">Polysaccharide degradation</keyword>
<dbReference type="PRINTS" id="PR00734">
    <property type="entry name" value="GLHYDRLASE7"/>
</dbReference>
<keyword evidence="3" id="KW-0732">Signal</keyword>
<evidence type="ECO:0000256" key="9">
    <source>
        <dbReference type="RuleBase" id="RU361164"/>
    </source>
</evidence>
<gene>
    <name evidence="10" type="ORF">F5050DRAFT_1707705</name>
</gene>
<dbReference type="Proteomes" id="UP001163828">
    <property type="component" value="Unassembled WGS sequence"/>
</dbReference>
<evidence type="ECO:0000256" key="7">
    <source>
        <dbReference type="ARBA" id="ARBA00023295"/>
    </source>
</evidence>
<comment type="caution">
    <text evidence="10">The sequence shown here is derived from an EMBL/GenBank/DDBJ whole genome shotgun (WGS) entry which is preliminary data.</text>
</comment>
<dbReference type="EMBL" id="MU790503">
    <property type="protein sequence ID" value="KAJ4002299.1"/>
    <property type="molecule type" value="Genomic_DNA"/>
</dbReference>
<evidence type="ECO:0000256" key="5">
    <source>
        <dbReference type="ARBA" id="ARBA00023001"/>
    </source>
</evidence>
<evidence type="ECO:0000256" key="6">
    <source>
        <dbReference type="ARBA" id="ARBA00023277"/>
    </source>
</evidence>
<evidence type="ECO:0000256" key="4">
    <source>
        <dbReference type="ARBA" id="ARBA00022801"/>
    </source>
</evidence>
<sequence>MVNNTNEGNLPASDYLTTQYAPKKWARVSSLSLTLVKQEFTINVDFSQLPCGPNGAPCFSPMNADGGMSRFSVSRVTRWEPSLELDTMIIKDPTISSALMEKHVFTVGLKTSILKINNWIPASNSSNTATSATGTCSERRQITSPLASLLIHCYWTDILYGPLLLSLRQVSATRPDATSAHTPGITVDTTHPFIVATQSLFSKNESTGTLSANTCLEYLKRAIHWNECSL</sequence>